<dbReference type="STRING" id="1280946.HY29_07950"/>
<evidence type="ECO:0000256" key="2">
    <source>
        <dbReference type="ARBA" id="ARBA00023235"/>
    </source>
</evidence>
<evidence type="ECO:0000256" key="3">
    <source>
        <dbReference type="SAM" id="MobiDB-lite"/>
    </source>
</evidence>
<dbReference type="SUPFAM" id="SSF48208">
    <property type="entry name" value="Six-hairpin glycosidases"/>
    <property type="match status" value="1"/>
</dbReference>
<dbReference type="RefSeq" id="WP_051601042.1">
    <property type="nucleotide sequence ID" value="NZ_AWFF01000002.1"/>
</dbReference>
<dbReference type="eggNOG" id="COG2942">
    <property type="taxonomic scope" value="Bacteria"/>
</dbReference>
<accession>A0A062UKF8</accession>
<gene>
    <name evidence="4" type="ORF">HY29_07950</name>
</gene>
<dbReference type="PROSITE" id="PS51257">
    <property type="entry name" value="PROKAR_LIPOPROTEIN"/>
    <property type="match status" value="1"/>
</dbReference>
<evidence type="ECO:0000313" key="4">
    <source>
        <dbReference type="EMBL" id="KCZ57069.1"/>
    </source>
</evidence>
<proteinExistence type="inferred from homology"/>
<dbReference type="PANTHER" id="PTHR15108">
    <property type="entry name" value="N-ACYLGLUCOSAMINE-2-EPIMERASE"/>
    <property type="match status" value="1"/>
</dbReference>
<feature type="region of interest" description="Disordered" evidence="3">
    <location>
        <begin position="390"/>
        <end position="414"/>
    </location>
</feature>
<dbReference type="OrthoDB" id="9806359at2"/>
<dbReference type="GO" id="GO:0005975">
    <property type="term" value="P:carbohydrate metabolic process"/>
    <property type="evidence" value="ECO:0007669"/>
    <property type="project" value="InterPro"/>
</dbReference>
<comment type="caution">
    <text evidence="4">The sequence shown here is derived from an EMBL/GenBank/DDBJ whole genome shotgun (WGS) entry which is preliminary data.</text>
</comment>
<dbReference type="InterPro" id="IPR008928">
    <property type="entry name" value="6-hairpin_glycosidase_sf"/>
</dbReference>
<keyword evidence="2" id="KW-0413">Isomerase</keyword>
<organism evidence="4 5">
    <name type="scientific">Hyphomonas beringensis</name>
    <dbReference type="NCBI Taxonomy" id="1280946"/>
    <lineage>
        <taxon>Bacteria</taxon>
        <taxon>Pseudomonadati</taxon>
        <taxon>Pseudomonadota</taxon>
        <taxon>Alphaproteobacteria</taxon>
        <taxon>Hyphomonadales</taxon>
        <taxon>Hyphomonadaceae</taxon>
        <taxon>Hyphomonas</taxon>
    </lineage>
</organism>
<protein>
    <recommendedName>
        <fullName evidence="6">Mannose-6-phosphate isomerase</fullName>
    </recommendedName>
</protein>
<dbReference type="Pfam" id="PF07221">
    <property type="entry name" value="GlcNAc_2-epim"/>
    <property type="match status" value="1"/>
</dbReference>
<dbReference type="InterPro" id="IPR010819">
    <property type="entry name" value="AGE/CE"/>
</dbReference>
<dbReference type="Proteomes" id="UP000027037">
    <property type="component" value="Unassembled WGS sequence"/>
</dbReference>
<dbReference type="EMBL" id="AWFF01000002">
    <property type="protein sequence ID" value="KCZ57069.1"/>
    <property type="molecule type" value="Genomic_DNA"/>
</dbReference>
<evidence type="ECO:0000256" key="1">
    <source>
        <dbReference type="ARBA" id="ARBA00008558"/>
    </source>
</evidence>
<dbReference type="GO" id="GO:0016853">
    <property type="term" value="F:isomerase activity"/>
    <property type="evidence" value="ECO:0007669"/>
    <property type="project" value="UniProtKB-KW"/>
</dbReference>
<name>A0A062UKF8_9PROT</name>
<evidence type="ECO:0000313" key="5">
    <source>
        <dbReference type="Proteomes" id="UP000027037"/>
    </source>
</evidence>
<comment type="similarity">
    <text evidence="1">Belongs to the N-acylglucosamine 2-epimerase family.</text>
</comment>
<reference evidence="4 5" key="1">
    <citation type="journal article" date="2014" name="Antonie Van Leeuwenhoek">
        <title>Hyphomonas beringensis sp. nov. and Hyphomonas chukchiensis sp. nov., isolated from surface seawater of the Bering Sea and Chukchi Sea.</title>
        <authorList>
            <person name="Li C."/>
            <person name="Lai Q."/>
            <person name="Li G."/>
            <person name="Dong C."/>
            <person name="Wang J."/>
            <person name="Liao Y."/>
            <person name="Shao Z."/>
        </authorList>
    </citation>
    <scope>NUCLEOTIDE SEQUENCE [LARGE SCALE GENOMIC DNA]</scope>
    <source>
        <strain evidence="4 5">25B14_1</strain>
    </source>
</reference>
<evidence type="ECO:0008006" key="6">
    <source>
        <dbReference type="Google" id="ProtNLM"/>
    </source>
</evidence>
<keyword evidence="5" id="KW-1185">Reference proteome</keyword>
<sequence>MPIKFLAAADRLMTWCSSAALPVWSSCGVDSNGRFVEQISQQGSAEADVNRRVRVQFRQFYALTHSHILGLSTDLTETAERAMTQAIADSFDADDAALERGCALLLRADGSVLDSTRDLYTQAFYLLALAWRFRLSQDTKWLEAADREIAFLEQQMGSPEGGYIESIPPRLPRRQNPHMHLFEAFLALHQASGEARYLKLADKIFDLFEAHFFDEESDCIIEYFTQDWQPDPLQGGRIEPGHMMEWAWLVDQYGKQSERSVSAYSHRLYAKAREIGLDPVTGLLMDEVRMDGTPIRKTRRSWPQTEYIKAASVLAQSGHAPALGHVTDVIETLLDTYLNTEVPGIWWDSYNADGVAADNSAPASTFYHYMSAVAAVSELSQAIRTKGLAGQLPEDADKPAGGVQVTRRRAGSPL</sequence>
<dbReference type="InterPro" id="IPR012341">
    <property type="entry name" value="6hp_glycosidase-like_sf"/>
</dbReference>
<dbReference type="PATRIC" id="fig|1280946.3.peg.384"/>
<dbReference type="Gene3D" id="1.50.10.10">
    <property type="match status" value="1"/>
</dbReference>
<dbReference type="AlphaFoldDB" id="A0A062UKF8"/>